<dbReference type="EMBL" id="ML978136">
    <property type="protein sequence ID" value="KAF2093999.1"/>
    <property type="molecule type" value="Genomic_DNA"/>
</dbReference>
<keyword evidence="1" id="KW-1133">Transmembrane helix</keyword>
<evidence type="ECO:0000256" key="1">
    <source>
        <dbReference type="SAM" id="Phobius"/>
    </source>
</evidence>
<evidence type="ECO:0000256" key="2">
    <source>
        <dbReference type="SAM" id="SignalP"/>
    </source>
</evidence>
<accession>A0A9P4M5N3</accession>
<keyword evidence="1" id="KW-0472">Membrane</keyword>
<gene>
    <name evidence="4" type="ORF">NA57DRAFT_81002</name>
</gene>
<evidence type="ECO:0000259" key="3">
    <source>
        <dbReference type="Pfam" id="PF23865"/>
    </source>
</evidence>
<keyword evidence="1" id="KW-0812">Transmembrane</keyword>
<feature type="transmembrane region" description="Helical" evidence="1">
    <location>
        <begin position="494"/>
        <end position="511"/>
    </location>
</feature>
<evidence type="ECO:0000313" key="5">
    <source>
        <dbReference type="Proteomes" id="UP000799772"/>
    </source>
</evidence>
<dbReference type="AlphaFoldDB" id="A0A9P4M5N3"/>
<feature type="chain" id="PRO_5040225167" description="DUF7223 domain-containing protein" evidence="2">
    <location>
        <begin position="21"/>
        <end position="512"/>
    </location>
</feature>
<dbReference type="OrthoDB" id="5382170at2759"/>
<keyword evidence="5" id="KW-1185">Reference proteome</keyword>
<feature type="domain" description="DUF7223" evidence="3">
    <location>
        <begin position="155"/>
        <end position="433"/>
    </location>
</feature>
<dbReference type="InterPro" id="IPR055647">
    <property type="entry name" value="DUF7223"/>
</dbReference>
<proteinExistence type="predicted"/>
<name>A0A9P4M5N3_9PEZI</name>
<feature type="signal peptide" evidence="2">
    <location>
        <begin position="1"/>
        <end position="20"/>
    </location>
</feature>
<dbReference type="Pfam" id="PF23865">
    <property type="entry name" value="DUF7223"/>
    <property type="match status" value="1"/>
</dbReference>
<organism evidence="4 5">
    <name type="scientific">Rhizodiscina lignyota</name>
    <dbReference type="NCBI Taxonomy" id="1504668"/>
    <lineage>
        <taxon>Eukaryota</taxon>
        <taxon>Fungi</taxon>
        <taxon>Dikarya</taxon>
        <taxon>Ascomycota</taxon>
        <taxon>Pezizomycotina</taxon>
        <taxon>Dothideomycetes</taxon>
        <taxon>Pleosporomycetidae</taxon>
        <taxon>Aulographales</taxon>
        <taxon>Rhizodiscinaceae</taxon>
        <taxon>Rhizodiscina</taxon>
    </lineage>
</organism>
<comment type="caution">
    <text evidence="4">The sequence shown here is derived from an EMBL/GenBank/DDBJ whole genome shotgun (WGS) entry which is preliminary data.</text>
</comment>
<evidence type="ECO:0000313" key="4">
    <source>
        <dbReference type="EMBL" id="KAF2093999.1"/>
    </source>
</evidence>
<keyword evidence="2" id="KW-0732">Signal</keyword>
<sequence>MSVRFRLFLLTFLLQPCIWARSLELPDVDWRTFPYLKFKELSDATQVHTRENGFSFTALPAFSSSVVTEHRVGDPLSNAATSLGKHNDLRRRQAISGASSSNSSVLPANLTSVPFKAPPAQNFTSNRTTNANLGFELIDHEFSDLEQLLRPHIPLTFSCKNCSTTGSMILTRGEFNFTNTTELAEEVLNNNDPVRIFESGSIEMQINDFSAHIELETGLSKSFGQKINLFSAPLFGLDVPGFGKLGVFFQVPLIASMAVSGGVQFTYGFDVTVPNNSSVFIDFTNISNSRTTGFDHAQITAIPFQANITAVDLTANLVLEPAVLVGFDFAESAVGTRLEAKAEAGVFLALPSLTAKFETLATVDENCNSAANLSSSHLALLDQLGNLTHITPSVEVELGVEAQFALAVDSHAKALNFPNTLLSASKTLPTACLAFDKGASTFAPANVLYTSLSLAAAASSSSAAAASASATHKGAAGALKPPSFGLITNDDRTIMVWLVVGLTTAFGFFSML</sequence>
<protein>
    <recommendedName>
        <fullName evidence="3">DUF7223 domain-containing protein</fullName>
    </recommendedName>
</protein>
<dbReference type="Proteomes" id="UP000799772">
    <property type="component" value="Unassembled WGS sequence"/>
</dbReference>
<reference evidence="4" key="1">
    <citation type="journal article" date="2020" name="Stud. Mycol.">
        <title>101 Dothideomycetes genomes: a test case for predicting lifestyles and emergence of pathogens.</title>
        <authorList>
            <person name="Haridas S."/>
            <person name="Albert R."/>
            <person name="Binder M."/>
            <person name="Bloem J."/>
            <person name="Labutti K."/>
            <person name="Salamov A."/>
            <person name="Andreopoulos B."/>
            <person name="Baker S."/>
            <person name="Barry K."/>
            <person name="Bills G."/>
            <person name="Bluhm B."/>
            <person name="Cannon C."/>
            <person name="Castanera R."/>
            <person name="Culley D."/>
            <person name="Daum C."/>
            <person name="Ezra D."/>
            <person name="Gonzalez J."/>
            <person name="Henrissat B."/>
            <person name="Kuo A."/>
            <person name="Liang C."/>
            <person name="Lipzen A."/>
            <person name="Lutzoni F."/>
            <person name="Magnuson J."/>
            <person name="Mondo S."/>
            <person name="Nolan M."/>
            <person name="Ohm R."/>
            <person name="Pangilinan J."/>
            <person name="Park H.-J."/>
            <person name="Ramirez L."/>
            <person name="Alfaro M."/>
            <person name="Sun H."/>
            <person name="Tritt A."/>
            <person name="Yoshinaga Y."/>
            <person name="Zwiers L.-H."/>
            <person name="Turgeon B."/>
            <person name="Goodwin S."/>
            <person name="Spatafora J."/>
            <person name="Crous P."/>
            <person name="Grigoriev I."/>
        </authorList>
    </citation>
    <scope>NUCLEOTIDE SEQUENCE</scope>
    <source>
        <strain evidence="4">CBS 133067</strain>
    </source>
</reference>